<dbReference type="Pfam" id="PF13000">
    <property type="entry name" value="Acatn"/>
    <property type="match status" value="2"/>
</dbReference>
<organism evidence="7 8">
    <name type="scientific">Triparma retinervis</name>
    <dbReference type="NCBI Taxonomy" id="2557542"/>
    <lineage>
        <taxon>Eukaryota</taxon>
        <taxon>Sar</taxon>
        <taxon>Stramenopiles</taxon>
        <taxon>Ochrophyta</taxon>
        <taxon>Bolidophyceae</taxon>
        <taxon>Parmales</taxon>
        <taxon>Triparmaceae</taxon>
        <taxon>Triparma</taxon>
    </lineage>
</organism>
<dbReference type="SUPFAM" id="SSF103473">
    <property type="entry name" value="MFS general substrate transporter"/>
    <property type="match status" value="1"/>
</dbReference>
<dbReference type="GO" id="GO:0008521">
    <property type="term" value="F:acetyl-CoA transmembrane transporter activity"/>
    <property type="evidence" value="ECO:0007669"/>
    <property type="project" value="InterPro"/>
</dbReference>
<reference evidence="7" key="1">
    <citation type="submission" date="2022-07" db="EMBL/GenBank/DDBJ databases">
        <title>Genome analysis of Parmales, a sister group of diatoms, reveals the evolutionary specialization of diatoms from phago-mixotrophs to photoautotrophs.</title>
        <authorList>
            <person name="Ban H."/>
            <person name="Sato S."/>
            <person name="Yoshikawa S."/>
            <person name="Kazumasa Y."/>
            <person name="Nakamura Y."/>
            <person name="Ichinomiya M."/>
            <person name="Saitoh K."/>
            <person name="Sato N."/>
            <person name="Blanc-Mathieu R."/>
            <person name="Endo H."/>
            <person name="Kuwata A."/>
            <person name="Ogata H."/>
        </authorList>
    </citation>
    <scope>NUCLEOTIDE SEQUENCE</scope>
</reference>
<sequence>MENDTSTTSAATAILASTSTSSLYSSQALFALCSWPFSLKLLWAPIVDAVFIKRIGRRKSWLLPTQFLAGLLMVAGAKIVNEQITLPPNLETLSPPALISSLQSLPFDIRFVTLFFFSLYLLLATQDIAVDGWALTMLHPKNRGKGPVCNSIGQNIGTLLSYTGFLALNDETVSAGIRRAFGMKELGGDGTKRLTLVAICDLAMLQVVKHYSSSPLLLYSTLIVSTALQTVASSLQFNAQMTFFASRVDRNIGGSYMTLLNTFANLGGTWPASPALWIMGKISGGGGDGYAPMQLLLSGAGIAYLVAVNGRIKWLGESKEEDWTTESMEGGDGTKKSKAKSKKGV</sequence>
<dbReference type="GO" id="GO:0035348">
    <property type="term" value="P:acetyl-CoA transmembrane transport"/>
    <property type="evidence" value="ECO:0007669"/>
    <property type="project" value="InterPro"/>
</dbReference>
<keyword evidence="4 6" id="KW-0472">Membrane</keyword>
<dbReference type="OrthoDB" id="6415790at2759"/>
<dbReference type="InterPro" id="IPR004752">
    <property type="entry name" value="AmpG_permease/AT-1"/>
</dbReference>
<feature type="transmembrane region" description="Helical" evidence="6">
    <location>
        <begin position="258"/>
        <end position="279"/>
    </location>
</feature>
<dbReference type="InterPro" id="IPR036259">
    <property type="entry name" value="MFS_trans_sf"/>
</dbReference>
<proteinExistence type="predicted"/>
<evidence type="ECO:0000313" key="7">
    <source>
        <dbReference type="EMBL" id="GMH49798.1"/>
    </source>
</evidence>
<evidence type="ECO:0000256" key="6">
    <source>
        <dbReference type="SAM" id="Phobius"/>
    </source>
</evidence>
<feature type="compositionally biased region" description="Basic residues" evidence="5">
    <location>
        <begin position="336"/>
        <end position="345"/>
    </location>
</feature>
<dbReference type="PANTHER" id="PTHR12778:SF9">
    <property type="entry name" value="ACETYL-COENZYME A TRANSPORTER 1"/>
    <property type="match status" value="1"/>
</dbReference>
<accession>A0A9W7DT52</accession>
<evidence type="ECO:0000256" key="2">
    <source>
        <dbReference type="ARBA" id="ARBA00022692"/>
    </source>
</evidence>
<feature type="transmembrane region" description="Helical" evidence="6">
    <location>
        <begin position="111"/>
        <end position="135"/>
    </location>
</feature>
<feature type="region of interest" description="Disordered" evidence="5">
    <location>
        <begin position="320"/>
        <end position="345"/>
    </location>
</feature>
<feature type="transmembrane region" description="Helical" evidence="6">
    <location>
        <begin position="291"/>
        <end position="310"/>
    </location>
</feature>
<dbReference type="EMBL" id="BRXZ01000649">
    <property type="protein sequence ID" value="GMH49798.1"/>
    <property type="molecule type" value="Genomic_DNA"/>
</dbReference>
<name>A0A9W7DT52_9STRA</name>
<dbReference type="GO" id="GO:0016020">
    <property type="term" value="C:membrane"/>
    <property type="evidence" value="ECO:0007669"/>
    <property type="project" value="UniProtKB-SubCell"/>
</dbReference>
<protein>
    <submittedName>
        <fullName evidence="7">Uncharacterized protein</fullName>
    </submittedName>
</protein>
<dbReference type="AlphaFoldDB" id="A0A9W7DT52"/>
<keyword evidence="3 6" id="KW-1133">Transmembrane helix</keyword>
<evidence type="ECO:0000313" key="8">
    <source>
        <dbReference type="Proteomes" id="UP001165082"/>
    </source>
</evidence>
<dbReference type="Proteomes" id="UP001165082">
    <property type="component" value="Unassembled WGS sequence"/>
</dbReference>
<evidence type="ECO:0000256" key="3">
    <source>
        <dbReference type="ARBA" id="ARBA00022989"/>
    </source>
</evidence>
<comment type="caution">
    <text evidence="7">The sequence shown here is derived from an EMBL/GenBank/DDBJ whole genome shotgun (WGS) entry which is preliminary data.</text>
</comment>
<dbReference type="PANTHER" id="PTHR12778">
    <property type="entry name" value="SOLUTE CARRIER FAMILY 33 ACETYL-COA TRANSPORTER -RELATED"/>
    <property type="match status" value="1"/>
</dbReference>
<comment type="subcellular location">
    <subcellularLocation>
        <location evidence="1">Membrane</location>
        <topology evidence="1">Multi-pass membrane protein</topology>
    </subcellularLocation>
</comment>
<keyword evidence="8" id="KW-1185">Reference proteome</keyword>
<keyword evidence="2 6" id="KW-0812">Transmembrane</keyword>
<gene>
    <name evidence="7" type="ORF">TrRE_jg7483</name>
</gene>
<evidence type="ECO:0000256" key="4">
    <source>
        <dbReference type="ARBA" id="ARBA00023136"/>
    </source>
</evidence>
<dbReference type="InterPro" id="IPR024371">
    <property type="entry name" value="AcetylCoA_trans_1-like"/>
</dbReference>
<evidence type="ECO:0000256" key="1">
    <source>
        <dbReference type="ARBA" id="ARBA00004141"/>
    </source>
</evidence>
<feature type="transmembrane region" description="Helical" evidence="6">
    <location>
        <begin position="217"/>
        <end position="237"/>
    </location>
</feature>
<evidence type="ECO:0000256" key="5">
    <source>
        <dbReference type="SAM" id="MobiDB-lite"/>
    </source>
</evidence>